<dbReference type="InterPro" id="IPR001455">
    <property type="entry name" value="TusA-like"/>
</dbReference>
<comment type="caution">
    <text evidence="3">The sequence shown here is derived from an EMBL/GenBank/DDBJ whole genome shotgun (WGS) entry which is preliminary data.</text>
</comment>
<dbReference type="Pfam" id="PF01206">
    <property type="entry name" value="TusA"/>
    <property type="match status" value="1"/>
</dbReference>
<dbReference type="EMBL" id="JASJEX010000001">
    <property type="protein sequence ID" value="MDJ1128632.1"/>
    <property type="molecule type" value="Genomic_DNA"/>
</dbReference>
<organism evidence="3 4">
    <name type="scientific">Kribbibacterium absianum</name>
    <dbReference type="NCBI Taxonomy" id="3044210"/>
    <lineage>
        <taxon>Bacteria</taxon>
        <taxon>Bacillati</taxon>
        <taxon>Actinomycetota</taxon>
        <taxon>Coriobacteriia</taxon>
        <taxon>Coriobacteriales</taxon>
        <taxon>Kribbibacteriaceae</taxon>
        <taxon>Kribbibacterium</taxon>
    </lineage>
</organism>
<dbReference type="Proteomes" id="UP001431693">
    <property type="component" value="Unassembled WGS sequence"/>
</dbReference>
<dbReference type="SUPFAM" id="SSF75169">
    <property type="entry name" value="DsrEFH-like"/>
    <property type="match status" value="1"/>
</dbReference>
<dbReference type="InterPro" id="IPR019870">
    <property type="entry name" value="Se_metab_YedF"/>
</dbReference>
<evidence type="ECO:0000256" key="1">
    <source>
        <dbReference type="ARBA" id="ARBA00008984"/>
    </source>
</evidence>
<name>A0ABT6ZHV4_9ACTN</name>
<dbReference type="PANTHER" id="PTHR33279">
    <property type="entry name" value="SULFUR CARRIER PROTEIN YEDF-RELATED"/>
    <property type="match status" value="1"/>
</dbReference>
<accession>A0ABT6ZHV4</accession>
<evidence type="ECO:0000313" key="3">
    <source>
        <dbReference type="EMBL" id="MDJ1128632.1"/>
    </source>
</evidence>
<feature type="domain" description="UPF0033" evidence="2">
    <location>
        <begin position="2"/>
        <end position="65"/>
    </location>
</feature>
<protein>
    <submittedName>
        <fullName evidence="3">Sulfurtransferase-like selenium metabolism protein YedF</fullName>
    </submittedName>
</protein>
<dbReference type="NCBIfam" id="TIGR03527">
    <property type="entry name" value="selenium_YedF"/>
    <property type="match status" value="1"/>
</dbReference>
<dbReference type="RefSeq" id="WP_283712276.1">
    <property type="nucleotide sequence ID" value="NZ_JASJEW010000001.1"/>
</dbReference>
<proteinExistence type="inferred from homology"/>
<dbReference type="Gene3D" id="3.30.110.40">
    <property type="entry name" value="TusA-like domain"/>
    <property type="match status" value="1"/>
</dbReference>
<reference evidence="3" key="1">
    <citation type="submission" date="2023-05" db="EMBL/GenBank/DDBJ databases">
        <title>[olsenella] sp. nov., isolated from a pig farm feces dump.</title>
        <authorList>
            <person name="Chang Y.-H."/>
        </authorList>
    </citation>
    <scope>NUCLEOTIDE SEQUENCE</scope>
    <source>
        <strain evidence="3">YH-ols2217</strain>
    </source>
</reference>
<gene>
    <name evidence="3" type="primary">yedF</name>
    <name evidence="3" type="ORF">QJ043_00835</name>
</gene>
<keyword evidence="4" id="KW-1185">Reference proteome</keyword>
<dbReference type="InterPro" id="IPR036868">
    <property type="entry name" value="TusA-like_sf"/>
</dbReference>
<dbReference type="PANTHER" id="PTHR33279:SF6">
    <property type="entry name" value="SULFUR CARRIER PROTEIN YEDF-RELATED"/>
    <property type="match status" value="1"/>
</dbReference>
<sequence length="205" mass="21776">MQIDARNVTCPKPVIMTLEALRSVPAGGTLEVLVNDEVALGNLTRLANDKGLKLLVEDEGDHKKMVMTVEGAAVDVSDAEAEAAQICVLPGSDLCATVVAFDKDVMGSGNDELGHILIKGLIYALAHGDKVPETALFYNGGARLTCEGSESVEDIQELERRGCRVLTCGTCLDFYGIRDQLQVGGVTNLYEIAQVITGQPGVMVI</sequence>
<evidence type="ECO:0000259" key="2">
    <source>
        <dbReference type="Pfam" id="PF01206"/>
    </source>
</evidence>
<evidence type="ECO:0000313" key="4">
    <source>
        <dbReference type="Proteomes" id="UP001431693"/>
    </source>
</evidence>
<comment type="similarity">
    <text evidence="1">Belongs to the sulfur carrier protein TusA family.</text>
</comment>
<dbReference type="InterPro" id="IPR027396">
    <property type="entry name" value="DsrEFH-like"/>
</dbReference>
<dbReference type="SUPFAM" id="SSF64307">
    <property type="entry name" value="SirA-like"/>
    <property type="match status" value="1"/>
</dbReference>